<proteinExistence type="predicted"/>
<dbReference type="EMBL" id="MEYS01000001">
    <property type="protein sequence ID" value="OGD34493.1"/>
    <property type="molecule type" value="Genomic_DNA"/>
</dbReference>
<dbReference type="AlphaFoldDB" id="A0A1F5BV59"/>
<organism evidence="1 2">
    <name type="scientific">Candidatus Azambacteria bacterium RIFCSPLOWO2_01_FULL_46_25</name>
    <dbReference type="NCBI Taxonomy" id="1797298"/>
    <lineage>
        <taxon>Bacteria</taxon>
        <taxon>Candidatus Azamiibacteriota</taxon>
    </lineage>
</organism>
<name>A0A1F5BV59_9BACT</name>
<sequence length="217" mass="24040">MSFSKLRSLSVSNSAINAEFPTTGDILKIDAGKKAHYDVAYMEQNNYAAKKMAKQEARAERGQKRSFHNAVKTFSFLGALAALAGLGIWYASSGPAAPQDDVIAQNGMHWHAQLAIFIDGKEQEIPANIGIGITHNPMHTHDATGEIHLEFSGLVKKDDIKLGKFFALWGKKFSSSCVLDSCAKDEKTVKMLVNGKHSDEFENYIMQDKDKVEIRYE</sequence>
<evidence type="ECO:0000313" key="2">
    <source>
        <dbReference type="Proteomes" id="UP000176650"/>
    </source>
</evidence>
<comment type="caution">
    <text evidence="1">The sequence shown here is derived from an EMBL/GenBank/DDBJ whole genome shotgun (WGS) entry which is preliminary data.</text>
</comment>
<dbReference type="Proteomes" id="UP000176650">
    <property type="component" value="Unassembled WGS sequence"/>
</dbReference>
<evidence type="ECO:0000313" key="1">
    <source>
        <dbReference type="EMBL" id="OGD34493.1"/>
    </source>
</evidence>
<gene>
    <name evidence="1" type="ORF">A2988_03165</name>
</gene>
<accession>A0A1F5BV59</accession>
<reference evidence="1 2" key="1">
    <citation type="journal article" date="2016" name="Nat. Commun.">
        <title>Thousands of microbial genomes shed light on interconnected biogeochemical processes in an aquifer system.</title>
        <authorList>
            <person name="Anantharaman K."/>
            <person name="Brown C.T."/>
            <person name="Hug L.A."/>
            <person name="Sharon I."/>
            <person name="Castelle C.J."/>
            <person name="Probst A.J."/>
            <person name="Thomas B.C."/>
            <person name="Singh A."/>
            <person name="Wilkins M.J."/>
            <person name="Karaoz U."/>
            <person name="Brodie E.L."/>
            <person name="Williams K.H."/>
            <person name="Hubbard S.S."/>
            <person name="Banfield J.F."/>
        </authorList>
    </citation>
    <scope>NUCLEOTIDE SEQUENCE [LARGE SCALE GENOMIC DNA]</scope>
</reference>
<protein>
    <submittedName>
        <fullName evidence="1">Uncharacterized protein</fullName>
    </submittedName>
</protein>
<dbReference type="STRING" id="1797298.A2988_03165"/>